<feature type="region of interest" description="Disordered" evidence="1">
    <location>
        <begin position="84"/>
        <end position="121"/>
    </location>
</feature>
<evidence type="ECO:0000256" key="1">
    <source>
        <dbReference type="SAM" id="MobiDB-lite"/>
    </source>
</evidence>
<dbReference type="EMBL" id="JANJYI010000005">
    <property type="protein sequence ID" value="KAK2650807.1"/>
    <property type="molecule type" value="Genomic_DNA"/>
</dbReference>
<accession>A0AAD9X1U5</accession>
<comment type="caution">
    <text evidence="2">The sequence shown here is derived from an EMBL/GenBank/DDBJ whole genome shotgun (WGS) entry which is preliminary data.</text>
</comment>
<reference evidence="2" key="1">
    <citation type="journal article" date="2023" name="Plant J.">
        <title>Genome sequences and population genomics provide insights into the demographic history, inbreeding, and mutation load of two 'living fossil' tree species of Dipteronia.</title>
        <authorList>
            <person name="Feng Y."/>
            <person name="Comes H.P."/>
            <person name="Chen J."/>
            <person name="Zhu S."/>
            <person name="Lu R."/>
            <person name="Zhang X."/>
            <person name="Li P."/>
            <person name="Qiu J."/>
            <person name="Olsen K.M."/>
            <person name="Qiu Y."/>
        </authorList>
    </citation>
    <scope>NUCLEOTIDE SEQUENCE</scope>
    <source>
        <strain evidence="2">KIB01</strain>
    </source>
</reference>
<protein>
    <submittedName>
        <fullName evidence="2">Uncharacterized protein</fullName>
    </submittedName>
</protein>
<keyword evidence="3" id="KW-1185">Reference proteome</keyword>
<dbReference type="AlphaFoldDB" id="A0AAD9X1U5"/>
<name>A0AAD9X1U5_9ROSI</name>
<evidence type="ECO:0000313" key="3">
    <source>
        <dbReference type="Proteomes" id="UP001280121"/>
    </source>
</evidence>
<evidence type="ECO:0000313" key="2">
    <source>
        <dbReference type="EMBL" id="KAK2650807.1"/>
    </source>
</evidence>
<gene>
    <name evidence="2" type="ORF">Ddye_018296</name>
</gene>
<feature type="compositionally biased region" description="Acidic residues" evidence="1">
    <location>
        <begin position="84"/>
        <end position="100"/>
    </location>
</feature>
<dbReference type="Proteomes" id="UP001280121">
    <property type="component" value="Unassembled WGS sequence"/>
</dbReference>
<proteinExistence type="predicted"/>
<sequence length="137" mass="15546">MAEPGFGTVLLARNTESSADFSLDGPFGQVYCMIVANELHLAGAQESFSTGCIYEGPHSSCDMFSNWRQQAQLWFHGQYNKDDDVDVDDNDDDVNNDDNNNDNNNNNDNDDNNNHNDTNFENQNRIDSILYLKFTYT</sequence>
<organism evidence="2 3">
    <name type="scientific">Dipteronia dyeriana</name>
    <dbReference type="NCBI Taxonomy" id="168575"/>
    <lineage>
        <taxon>Eukaryota</taxon>
        <taxon>Viridiplantae</taxon>
        <taxon>Streptophyta</taxon>
        <taxon>Embryophyta</taxon>
        <taxon>Tracheophyta</taxon>
        <taxon>Spermatophyta</taxon>
        <taxon>Magnoliopsida</taxon>
        <taxon>eudicotyledons</taxon>
        <taxon>Gunneridae</taxon>
        <taxon>Pentapetalae</taxon>
        <taxon>rosids</taxon>
        <taxon>malvids</taxon>
        <taxon>Sapindales</taxon>
        <taxon>Sapindaceae</taxon>
        <taxon>Hippocastanoideae</taxon>
        <taxon>Acereae</taxon>
        <taxon>Dipteronia</taxon>
    </lineage>
</organism>